<organism evidence="5">
    <name type="scientific">Nymphaea colorata</name>
    <name type="common">pocket water lily</name>
    <dbReference type="NCBI Taxonomy" id="210225"/>
    <lineage>
        <taxon>Eukaryota</taxon>
        <taxon>Viridiplantae</taxon>
        <taxon>Streptophyta</taxon>
        <taxon>Embryophyta</taxon>
        <taxon>Tracheophyta</taxon>
        <taxon>Spermatophyta</taxon>
        <taxon>Magnoliopsida</taxon>
        <taxon>Nymphaeales</taxon>
        <taxon>Nymphaeaceae</taxon>
        <taxon>Nymphaea</taxon>
    </lineage>
</organism>
<sequence length="103" mass="12126">MSQDFRLKLSKNYEQKLHRDHIEILKGQKMVNSVTYRIPLEDHTVGDLLRIYLLKNSEVKFAGYRVPHPLDDMLEVKVQTASEDTNKTVKETLKKLQIDLFQL</sequence>
<evidence type="ECO:0000256" key="1">
    <source>
        <dbReference type="ARBA" id="ARBA00022478"/>
    </source>
</evidence>
<evidence type="ECO:0000259" key="4">
    <source>
        <dbReference type="Pfam" id="PF13656"/>
    </source>
</evidence>
<proteinExistence type="inferred from homology"/>
<dbReference type="Pfam" id="PF13656">
    <property type="entry name" value="RNA_pol_L_2"/>
    <property type="match status" value="1"/>
</dbReference>
<dbReference type="GO" id="GO:0005665">
    <property type="term" value="C:RNA polymerase II, core complex"/>
    <property type="evidence" value="ECO:0007669"/>
    <property type="project" value="TreeGrafter"/>
</dbReference>
<feature type="domain" description="DNA-directed RNA polymerase RBP11-like dimerisation" evidence="4">
    <location>
        <begin position="34"/>
        <end position="97"/>
    </location>
</feature>
<dbReference type="GO" id="GO:0003899">
    <property type="term" value="F:DNA-directed RNA polymerase activity"/>
    <property type="evidence" value="ECO:0007669"/>
    <property type="project" value="InterPro"/>
</dbReference>
<comment type="similarity">
    <text evidence="3">Belongs to the archaeal Rpo11/eukaryotic RPB11/RPC19 RNA polymerase subunit family.</text>
</comment>
<evidence type="ECO:0000313" key="5">
    <source>
        <dbReference type="EMBL" id="VVW86013.1"/>
    </source>
</evidence>
<protein>
    <recommendedName>
        <fullName evidence="4">DNA-directed RNA polymerase RBP11-like dimerisation domain-containing protein</fullName>
    </recommendedName>
</protein>
<dbReference type="InterPro" id="IPR009025">
    <property type="entry name" value="RBP11-like_dimer"/>
</dbReference>
<dbReference type="PANTHER" id="PTHR13946">
    <property type="entry name" value="DNA-DIRECTED RNA POLYMERASE I,II,III"/>
    <property type="match status" value="1"/>
</dbReference>
<gene>
    <name evidence="5" type="ORF">NYM_LOCUS29398</name>
</gene>
<dbReference type="EMBL" id="LR721975">
    <property type="protein sequence ID" value="VVW86013.1"/>
    <property type="molecule type" value="Genomic_DNA"/>
</dbReference>
<dbReference type="HAMAP" id="MF_00261">
    <property type="entry name" value="RNApol_arch_Rpo11"/>
    <property type="match status" value="1"/>
</dbReference>
<name>A0A5K1HDS1_9MAGN</name>
<keyword evidence="2" id="KW-0804">Transcription</keyword>
<dbReference type="InterPro" id="IPR036603">
    <property type="entry name" value="RBP11-like"/>
</dbReference>
<keyword evidence="1" id="KW-0240">DNA-directed RNA polymerase</keyword>
<dbReference type="AlphaFoldDB" id="A0A5K1HDS1"/>
<dbReference type="PANTHER" id="PTHR13946:SF16">
    <property type="entry name" value="DNA-DIRECTED RNA POLYMERASE II SUBUNIT RPB11"/>
    <property type="match status" value="1"/>
</dbReference>
<dbReference type="GO" id="GO:0006366">
    <property type="term" value="P:transcription by RNA polymerase II"/>
    <property type="evidence" value="ECO:0007669"/>
    <property type="project" value="TreeGrafter"/>
</dbReference>
<accession>A0A5K1HDS1</accession>
<reference evidence="5" key="1">
    <citation type="submission" date="2019-09" db="EMBL/GenBank/DDBJ databases">
        <authorList>
            <person name="Zhang L."/>
        </authorList>
    </citation>
    <scope>NUCLEOTIDE SEQUENCE</scope>
</reference>
<evidence type="ECO:0000256" key="3">
    <source>
        <dbReference type="ARBA" id="ARBA00025751"/>
    </source>
</evidence>
<dbReference type="GO" id="GO:0046983">
    <property type="term" value="F:protein dimerization activity"/>
    <property type="evidence" value="ECO:0007669"/>
    <property type="project" value="InterPro"/>
</dbReference>
<evidence type="ECO:0000256" key="2">
    <source>
        <dbReference type="ARBA" id="ARBA00023163"/>
    </source>
</evidence>
<dbReference type="Gene3D" id="3.30.1360.10">
    <property type="entry name" value="RNA polymerase, RBP11-like subunit"/>
    <property type="match status" value="1"/>
</dbReference>
<dbReference type="InterPro" id="IPR022905">
    <property type="entry name" value="Rpo11-like"/>
</dbReference>
<dbReference type="SUPFAM" id="SSF55257">
    <property type="entry name" value="RBP11-like subunits of RNA polymerase"/>
    <property type="match status" value="1"/>
</dbReference>